<dbReference type="PANTHER" id="PTHR43394">
    <property type="entry name" value="ATP-DEPENDENT PERMEASE MDL1, MITOCHONDRIAL"/>
    <property type="match status" value="1"/>
</dbReference>
<dbReference type="InterPro" id="IPR036640">
    <property type="entry name" value="ABC1_TM_sf"/>
</dbReference>
<dbReference type="InterPro" id="IPR027417">
    <property type="entry name" value="P-loop_NTPase"/>
</dbReference>
<comment type="caution">
    <text evidence="11">The sequence shown here is derived from an EMBL/GenBank/DDBJ whole genome shotgun (WGS) entry which is preliminary data.</text>
</comment>
<feature type="domain" description="ABC transmembrane type-1" evidence="10">
    <location>
        <begin position="1"/>
        <end position="89"/>
    </location>
</feature>
<evidence type="ECO:0000256" key="5">
    <source>
        <dbReference type="ARBA" id="ARBA00022840"/>
    </source>
</evidence>
<dbReference type="GO" id="GO:0015421">
    <property type="term" value="F:ABC-type oligopeptide transporter activity"/>
    <property type="evidence" value="ECO:0007669"/>
    <property type="project" value="TreeGrafter"/>
</dbReference>
<reference evidence="11" key="1">
    <citation type="submission" date="2021-02" db="EMBL/GenBank/DDBJ databases">
        <authorList>
            <person name="Nowell W R."/>
        </authorList>
    </citation>
    <scope>NUCLEOTIDE SEQUENCE</scope>
</reference>
<feature type="domain" description="ABC transporter" evidence="9">
    <location>
        <begin position="173"/>
        <end position="420"/>
    </location>
</feature>
<dbReference type="Pfam" id="PF00005">
    <property type="entry name" value="ABC_tran"/>
    <property type="match status" value="1"/>
</dbReference>
<keyword evidence="6 8" id="KW-1133">Transmembrane helix</keyword>
<evidence type="ECO:0000313" key="12">
    <source>
        <dbReference type="Proteomes" id="UP000663838"/>
    </source>
</evidence>
<evidence type="ECO:0000256" key="6">
    <source>
        <dbReference type="ARBA" id="ARBA00022989"/>
    </source>
</evidence>
<keyword evidence="3 8" id="KW-0812">Transmembrane</keyword>
<dbReference type="FunFam" id="3.40.50.300:FF:000604">
    <property type="entry name" value="ABC transporter B family member 28"/>
    <property type="match status" value="1"/>
</dbReference>
<keyword evidence="2" id="KW-0813">Transport</keyword>
<evidence type="ECO:0000256" key="1">
    <source>
        <dbReference type="ARBA" id="ARBA00004141"/>
    </source>
</evidence>
<evidence type="ECO:0000313" key="11">
    <source>
        <dbReference type="EMBL" id="CAF4573318.1"/>
    </source>
</evidence>
<dbReference type="GO" id="GO:0090374">
    <property type="term" value="P:oligopeptide export from mitochondrion"/>
    <property type="evidence" value="ECO:0007669"/>
    <property type="project" value="TreeGrafter"/>
</dbReference>
<evidence type="ECO:0000259" key="10">
    <source>
        <dbReference type="PROSITE" id="PS50929"/>
    </source>
</evidence>
<dbReference type="EMBL" id="CAJOBS010000421">
    <property type="protein sequence ID" value="CAF4573318.1"/>
    <property type="molecule type" value="Genomic_DNA"/>
</dbReference>
<dbReference type="AlphaFoldDB" id="A0A821A6Z9"/>
<evidence type="ECO:0000256" key="4">
    <source>
        <dbReference type="ARBA" id="ARBA00022741"/>
    </source>
</evidence>
<organism evidence="11 12">
    <name type="scientific">Rotaria socialis</name>
    <dbReference type="NCBI Taxonomy" id="392032"/>
    <lineage>
        <taxon>Eukaryota</taxon>
        <taxon>Metazoa</taxon>
        <taxon>Spiralia</taxon>
        <taxon>Gnathifera</taxon>
        <taxon>Rotifera</taxon>
        <taxon>Eurotatoria</taxon>
        <taxon>Bdelloidea</taxon>
        <taxon>Philodinida</taxon>
        <taxon>Philodinidae</taxon>
        <taxon>Rotaria</taxon>
    </lineage>
</organism>
<dbReference type="PROSITE" id="PS50893">
    <property type="entry name" value="ABC_TRANSPORTER_2"/>
    <property type="match status" value="1"/>
</dbReference>
<protein>
    <submittedName>
        <fullName evidence="11">Uncharacterized protein</fullName>
    </submittedName>
</protein>
<evidence type="ECO:0000259" key="9">
    <source>
        <dbReference type="PROSITE" id="PS50893"/>
    </source>
</evidence>
<accession>A0A821A6Z9</accession>
<gene>
    <name evidence="11" type="ORF">TOA249_LOCUS8759</name>
</gene>
<feature type="transmembrane region" description="Helical" evidence="8">
    <location>
        <begin position="12"/>
        <end position="35"/>
    </location>
</feature>
<dbReference type="Pfam" id="PF00664">
    <property type="entry name" value="ABC_membrane"/>
    <property type="match status" value="1"/>
</dbReference>
<comment type="subcellular location">
    <subcellularLocation>
        <location evidence="1">Membrane</location>
        <topology evidence="1">Multi-pass membrane protein</topology>
    </subcellularLocation>
</comment>
<dbReference type="InterPro" id="IPR017871">
    <property type="entry name" value="ABC_transporter-like_CS"/>
</dbReference>
<dbReference type="Gene3D" id="1.20.1560.10">
    <property type="entry name" value="ABC transporter type 1, transmembrane domain"/>
    <property type="match status" value="1"/>
</dbReference>
<name>A0A821A6Z9_9BILA</name>
<dbReference type="GO" id="GO:0005524">
    <property type="term" value="F:ATP binding"/>
    <property type="evidence" value="ECO:0007669"/>
    <property type="project" value="UniProtKB-KW"/>
</dbReference>
<dbReference type="InterPro" id="IPR003439">
    <property type="entry name" value="ABC_transporter-like_ATP-bd"/>
</dbReference>
<dbReference type="InterPro" id="IPR039421">
    <property type="entry name" value="Type_1_exporter"/>
</dbReference>
<dbReference type="InterPro" id="IPR003593">
    <property type="entry name" value="AAA+_ATPase"/>
</dbReference>
<evidence type="ECO:0000256" key="2">
    <source>
        <dbReference type="ARBA" id="ARBA00022448"/>
    </source>
</evidence>
<dbReference type="SMART" id="SM00382">
    <property type="entry name" value="AAA"/>
    <property type="match status" value="1"/>
</dbReference>
<dbReference type="InterPro" id="IPR011527">
    <property type="entry name" value="ABC1_TM_dom"/>
</dbReference>
<dbReference type="Gene3D" id="3.40.50.300">
    <property type="entry name" value="P-loop containing nucleotide triphosphate hydrolases"/>
    <property type="match status" value="2"/>
</dbReference>
<dbReference type="GO" id="GO:0005743">
    <property type="term" value="C:mitochondrial inner membrane"/>
    <property type="evidence" value="ECO:0007669"/>
    <property type="project" value="TreeGrafter"/>
</dbReference>
<dbReference type="SUPFAM" id="SSF90123">
    <property type="entry name" value="ABC transporter transmembrane region"/>
    <property type="match status" value="1"/>
</dbReference>
<dbReference type="Proteomes" id="UP000663838">
    <property type="component" value="Unassembled WGS sequence"/>
</dbReference>
<evidence type="ECO:0000256" key="3">
    <source>
        <dbReference type="ARBA" id="ARBA00022692"/>
    </source>
</evidence>
<dbReference type="PROSITE" id="PS50929">
    <property type="entry name" value="ABC_TM1F"/>
    <property type="match status" value="1"/>
</dbReference>
<keyword evidence="7 8" id="KW-0472">Membrane</keyword>
<evidence type="ECO:0000256" key="7">
    <source>
        <dbReference type="ARBA" id="ARBA00023136"/>
    </source>
</evidence>
<keyword evidence="5" id="KW-0067">ATP-binding</keyword>
<keyword evidence="4" id="KW-0547">Nucleotide-binding</keyword>
<sequence>MIHLGFIRGWKLSLVIISFGSVIFITIAILFKVVIKLTIIELKAYGKAGIVAEEVISSIRTVLAYNGQEKEIHRYEQYLDEATKCAIRKDDLIGDIQFSNVDLFYPSRSDVPILTNLSFYIKHEILRFAIANQEPVLFHKTIRENILLGFDLATNEQVHQAAKMANAHDFIMTLFEHCFFDQKERSTGALCTRLATEASAVQGASGVRFGTSGCGKSTTIQLLERFYDVNAGRLVSLFFLRIDFPYVELQKCLYRHILFHFLVDIVSQQPVLFDMSIRENIAYSDNSRKDISLNEIIQVTKDANIHDFFIELLPHGYETICGAHGTQLSGGQKQRIAIARALIRNRKILLLDEATSVLDSENEKIVQDALNRTAITIAHHLSTIQKVAVVCVLHNGIIVESGNHEELLALGGRYYRLVTK</sequence>
<dbReference type="PROSITE" id="PS00211">
    <property type="entry name" value="ABC_TRANSPORTER_1"/>
    <property type="match status" value="1"/>
</dbReference>
<evidence type="ECO:0000256" key="8">
    <source>
        <dbReference type="SAM" id="Phobius"/>
    </source>
</evidence>
<dbReference type="PANTHER" id="PTHR43394:SF1">
    <property type="entry name" value="ATP-BINDING CASSETTE SUB-FAMILY B MEMBER 10, MITOCHONDRIAL"/>
    <property type="match status" value="1"/>
</dbReference>
<proteinExistence type="predicted"/>
<dbReference type="SUPFAM" id="SSF52540">
    <property type="entry name" value="P-loop containing nucleoside triphosphate hydrolases"/>
    <property type="match status" value="2"/>
</dbReference>
<dbReference type="GO" id="GO:0016887">
    <property type="term" value="F:ATP hydrolysis activity"/>
    <property type="evidence" value="ECO:0007669"/>
    <property type="project" value="InterPro"/>
</dbReference>